<keyword evidence="4" id="KW-1185">Reference proteome</keyword>
<dbReference type="EMBL" id="WTYS01000001">
    <property type="protein sequence ID" value="MXO56164.1"/>
    <property type="molecule type" value="Genomic_DNA"/>
</dbReference>
<evidence type="ECO:0000313" key="4">
    <source>
        <dbReference type="Proteomes" id="UP000468943"/>
    </source>
</evidence>
<dbReference type="OrthoDB" id="7181835at2"/>
<dbReference type="InterPro" id="IPR023210">
    <property type="entry name" value="NADP_OxRdtase_dom"/>
</dbReference>
<organism evidence="3 4">
    <name type="scientific">Pontixanthobacter gangjinensis</name>
    <dbReference type="NCBI Taxonomy" id="1028742"/>
    <lineage>
        <taxon>Bacteria</taxon>
        <taxon>Pseudomonadati</taxon>
        <taxon>Pseudomonadota</taxon>
        <taxon>Alphaproteobacteria</taxon>
        <taxon>Sphingomonadales</taxon>
        <taxon>Erythrobacteraceae</taxon>
        <taxon>Pontixanthobacter</taxon>
    </lineage>
</organism>
<gene>
    <name evidence="3" type="ORF">GRI36_04645</name>
</gene>
<dbReference type="GO" id="GO:0016491">
    <property type="term" value="F:oxidoreductase activity"/>
    <property type="evidence" value="ECO:0007669"/>
    <property type="project" value="UniProtKB-KW"/>
</dbReference>
<dbReference type="AlphaFoldDB" id="A0A6I4SKI3"/>
<sequence length="339" mass="37875">MKYVQFGGTGLTVSKLCLGCMSFGDAAAEGHDWAMDLDSSRPMIRQALEAGINFFDTANAYSGGTSEEYVGTLLREMAKRDEIVIATKAFFRWRQAPNTGGLSAKALMHAVDDSLRRLRTDYIDLYQIHRLDPQTPMEEIVETLDAIVRSGKVRYIGASSMYAWQFQKMLHIAQQAGLKRFISMQNYVNLLYREEEREMLPLCADQGIAVMPWSPMARGKLTRPWESTTERSESDLVGKALYARTQENDQQVVETVYALAKERGLPMAQIALAWLLHKPEVTSPIIGATKPKHIEDAVAALEVTLSEQEIKRLEAPYAPHPIMGLFAMPAADLKVTVNG</sequence>
<evidence type="ECO:0000256" key="1">
    <source>
        <dbReference type="ARBA" id="ARBA00023002"/>
    </source>
</evidence>
<comment type="caution">
    <text evidence="3">The sequence shown here is derived from an EMBL/GenBank/DDBJ whole genome shotgun (WGS) entry which is preliminary data.</text>
</comment>
<dbReference type="Pfam" id="PF00248">
    <property type="entry name" value="Aldo_ket_red"/>
    <property type="match status" value="1"/>
</dbReference>
<dbReference type="InterPro" id="IPR050523">
    <property type="entry name" value="AKR_Detox_Biosynth"/>
</dbReference>
<protein>
    <submittedName>
        <fullName evidence="3">Aldo/keto reductase</fullName>
    </submittedName>
</protein>
<dbReference type="Gene3D" id="3.20.20.100">
    <property type="entry name" value="NADP-dependent oxidoreductase domain"/>
    <property type="match status" value="1"/>
</dbReference>
<dbReference type="PRINTS" id="PR00069">
    <property type="entry name" value="ALDKETRDTASE"/>
</dbReference>
<dbReference type="CDD" id="cd19079">
    <property type="entry name" value="AKR_EcYajO-like"/>
    <property type="match status" value="1"/>
</dbReference>
<dbReference type="PANTHER" id="PTHR43364">
    <property type="entry name" value="NADH-SPECIFIC METHYLGLYOXAL REDUCTASE-RELATED"/>
    <property type="match status" value="1"/>
</dbReference>
<dbReference type="Proteomes" id="UP000468943">
    <property type="component" value="Unassembled WGS sequence"/>
</dbReference>
<proteinExistence type="predicted"/>
<dbReference type="InterPro" id="IPR020471">
    <property type="entry name" value="AKR"/>
</dbReference>
<name>A0A6I4SKI3_9SPHN</name>
<evidence type="ECO:0000313" key="3">
    <source>
        <dbReference type="EMBL" id="MXO56164.1"/>
    </source>
</evidence>
<dbReference type="InterPro" id="IPR036812">
    <property type="entry name" value="NAD(P)_OxRdtase_dom_sf"/>
</dbReference>
<accession>A0A6I4SKI3</accession>
<dbReference type="RefSeq" id="WP_160597394.1">
    <property type="nucleotide sequence ID" value="NZ_WTYS01000001.1"/>
</dbReference>
<dbReference type="FunFam" id="3.20.20.100:FF:000004">
    <property type="entry name" value="Oxidoreductase, aldo/keto reductase"/>
    <property type="match status" value="1"/>
</dbReference>
<dbReference type="PANTHER" id="PTHR43364:SF4">
    <property type="entry name" value="NAD(P)-LINKED OXIDOREDUCTASE SUPERFAMILY PROTEIN"/>
    <property type="match status" value="1"/>
</dbReference>
<dbReference type="SUPFAM" id="SSF51430">
    <property type="entry name" value="NAD(P)-linked oxidoreductase"/>
    <property type="match status" value="1"/>
</dbReference>
<keyword evidence="1" id="KW-0560">Oxidoreductase</keyword>
<feature type="domain" description="NADP-dependent oxidoreductase" evidence="2">
    <location>
        <begin position="15"/>
        <end position="315"/>
    </location>
</feature>
<evidence type="ECO:0000259" key="2">
    <source>
        <dbReference type="Pfam" id="PF00248"/>
    </source>
</evidence>
<reference evidence="3 4" key="1">
    <citation type="submission" date="2019-12" db="EMBL/GenBank/DDBJ databases">
        <title>Genomic-based taxomic classification of the family Erythrobacteraceae.</title>
        <authorList>
            <person name="Xu L."/>
        </authorList>
    </citation>
    <scope>NUCLEOTIDE SEQUENCE [LARGE SCALE GENOMIC DNA]</scope>
    <source>
        <strain evidence="3 4">JCM 17802</strain>
    </source>
</reference>
<dbReference type="GO" id="GO:0005829">
    <property type="term" value="C:cytosol"/>
    <property type="evidence" value="ECO:0007669"/>
    <property type="project" value="TreeGrafter"/>
</dbReference>